<protein>
    <submittedName>
        <fullName evidence="5">Flagella basal body P-ring formation protein FlgA</fullName>
    </submittedName>
</protein>
<dbReference type="PANTHER" id="PTHR36307:SF1">
    <property type="entry name" value="FLAGELLA BASAL BODY P-RING FORMATION PROTEIN FLGA"/>
    <property type="match status" value="1"/>
</dbReference>
<dbReference type="EMBL" id="MLJW01000319">
    <property type="protein sequence ID" value="OIQ89705.1"/>
    <property type="molecule type" value="Genomic_DNA"/>
</dbReference>
<dbReference type="InterPro" id="IPR017585">
    <property type="entry name" value="SAF_FlgA"/>
</dbReference>
<feature type="domain" description="SAF" evidence="4">
    <location>
        <begin position="184"/>
        <end position="246"/>
    </location>
</feature>
<gene>
    <name evidence="5" type="primary">flgA_7</name>
    <name evidence="5" type="ORF">GALL_284200</name>
</gene>
<reference evidence="5" key="1">
    <citation type="submission" date="2016-10" db="EMBL/GenBank/DDBJ databases">
        <title>Sequence of Gallionella enrichment culture.</title>
        <authorList>
            <person name="Poehlein A."/>
            <person name="Muehling M."/>
            <person name="Daniel R."/>
        </authorList>
    </citation>
    <scope>NUCLEOTIDE SEQUENCE</scope>
</reference>
<dbReference type="InterPro" id="IPR013974">
    <property type="entry name" value="SAF"/>
</dbReference>
<dbReference type="CDD" id="cd11614">
    <property type="entry name" value="SAF_CpaB_FlgA_like"/>
    <property type="match status" value="1"/>
</dbReference>
<dbReference type="Pfam" id="PF17656">
    <property type="entry name" value="ChapFlgA_N"/>
    <property type="match status" value="1"/>
</dbReference>
<evidence type="ECO:0000256" key="2">
    <source>
        <dbReference type="ARBA" id="ARBA00022729"/>
    </source>
</evidence>
<dbReference type="Gene3D" id="3.90.1210.10">
    <property type="entry name" value="Antifreeze-like/N-acetylneuraminic acid synthase C-terminal domain"/>
    <property type="match status" value="1"/>
</dbReference>
<evidence type="ECO:0000259" key="4">
    <source>
        <dbReference type="SMART" id="SM00858"/>
    </source>
</evidence>
<proteinExistence type="predicted"/>
<keyword evidence="5" id="KW-0969">Cilium</keyword>
<dbReference type="InterPro" id="IPR039246">
    <property type="entry name" value="Flagellar_FlgA"/>
</dbReference>
<keyword evidence="2" id="KW-0732">Signal</keyword>
<dbReference type="InterPro" id="IPR041231">
    <property type="entry name" value="FlgA_N"/>
</dbReference>
<dbReference type="SMART" id="SM00858">
    <property type="entry name" value="SAF"/>
    <property type="match status" value="1"/>
</dbReference>
<dbReference type="Pfam" id="PF13144">
    <property type="entry name" value="ChapFlgA"/>
    <property type="match status" value="1"/>
</dbReference>
<organism evidence="5">
    <name type="scientific">mine drainage metagenome</name>
    <dbReference type="NCBI Taxonomy" id="410659"/>
    <lineage>
        <taxon>unclassified sequences</taxon>
        <taxon>metagenomes</taxon>
        <taxon>ecological metagenomes</taxon>
    </lineage>
</organism>
<dbReference type="GO" id="GO:0044780">
    <property type="term" value="P:bacterial-type flagellum assembly"/>
    <property type="evidence" value="ECO:0007669"/>
    <property type="project" value="InterPro"/>
</dbReference>
<name>A0A1J5R160_9ZZZZ</name>
<sequence length="311" mass="32779">MQGDSRPLLNMRATVRRVVRTLLLKGGRYTRREAVSRGAGTASRPKRTTLERFFVASARYGFATRHGYRHALARHLARWAALVLLVAPLGLNLAAAKQVTAWEPGDSIRQVVEQFVRGRLPEASRDARITVQGPAAGLHFPRCARLQAQNFGAANPFGAQTVEVSCAAPQAWSLYLPVQVAMPQGAVVAARALSAGHVLAEADLAVVQRDLASLPAGALTAPAAAIGQVLQYSVAAGQSITQSMLAGPQLVHDGQSVSLVAQGQGVRLVALGKAMENGRQGQTILARNVQSGRVVSGVVDASGQILVAMQP</sequence>
<dbReference type="GO" id="GO:0042597">
    <property type="term" value="C:periplasmic space"/>
    <property type="evidence" value="ECO:0007669"/>
    <property type="project" value="UniProtKB-SubCell"/>
</dbReference>
<evidence type="ECO:0000313" key="5">
    <source>
        <dbReference type="EMBL" id="OIQ89705.1"/>
    </source>
</evidence>
<dbReference type="AlphaFoldDB" id="A0A1J5R160"/>
<keyword evidence="3" id="KW-0574">Periplasm</keyword>
<accession>A0A1J5R160</accession>
<keyword evidence="5" id="KW-0282">Flagellum</keyword>
<comment type="subcellular location">
    <subcellularLocation>
        <location evidence="1">Periplasm</location>
    </subcellularLocation>
</comment>
<keyword evidence="5" id="KW-0966">Cell projection</keyword>
<comment type="caution">
    <text evidence="5">The sequence shown here is derived from an EMBL/GenBank/DDBJ whole genome shotgun (WGS) entry which is preliminary data.</text>
</comment>
<evidence type="ECO:0000256" key="1">
    <source>
        <dbReference type="ARBA" id="ARBA00004418"/>
    </source>
</evidence>
<dbReference type="PANTHER" id="PTHR36307">
    <property type="entry name" value="FLAGELLA BASAL BODY P-RING FORMATION PROTEIN FLGA"/>
    <property type="match status" value="1"/>
</dbReference>
<dbReference type="Gene3D" id="2.30.30.760">
    <property type="match status" value="1"/>
</dbReference>
<dbReference type="NCBIfam" id="TIGR03170">
    <property type="entry name" value="flgA_cterm"/>
    <property type="match status" value="1"/>
</dbReference>
<evidence type="ECO:0000256" key="3">
    <source>
        <dbReference type="ARBA" id="ARBA00022764"/>
    </source>
</evidence>